<dbReference type="EMBL" id="UOFX01000021">
    <property type="protein sequence ID" value="VAX07158.1"/>
    <property type="molecule type" value="Genomic_DNA"/>
</dbReference>
<reference evidence="2" key="1">
    <citation type="submission" date="2018-06" db="EMBL/GenBank/DDBJ databases">
        <authorList>
            <person name="Zhirakovskaya E."/>
        </authorList>
    </citation>
    <scope>NUCLEOTIDE SEQUENCE</scope>
</reference>
<dbReference type="SUPFAM" id="SSF88723">
    <property type="entry name" value="PIN domain-like"/>
    <property type="match status" value="1"/>
</dbReference>
<organism evidence="2">
    <name type="scientific">hydrothermal vent metagenome</name>
    <dbReference type="NCBI Taxonomy" id="652676"/>
    <lineage>
        <taxon>unclassified sequences</taxon>
        <taxon>metagenomes</taxon>
        <taxon>ecological metagenomes</taxon>
    </lineage>
</organism>
<dbReference type="Gene3D" id="3.40.50.1010">
    <property type="entry name" value="5'-nuclease"/>
    <property type="match status" value="1"/>
</dbReference>
<dbReference type="InterPro" id="IPR029060">
    <property type="entry name" value="PIN-like_dom_sf"/>
</dbReference>
<name>A0A3B1B6Y9_9ZZZZ</name>
<gene>
    <name evidence="2" type="ORF">MNBD_GAMMA26-1434</name>
</gene>
<accession>A0A3B1B6Y9</accession>
<dbReference type="InterPro" id="IPR002716">
    <property type="entry name" value="PIN_dom"/>
</dbReference>
<sequence>MTQAQWVVDASALLAAIHNEPGGTYVQQSIDHCVISAVNWSEVLQKLDKSGVEVNKIDTSLKALGLTVTNFTEEDAHLSASLWATCKVLGLSLADRACLATAIRLRTKVITADHAWKKLEIDIQIHLIR</sequence>
<dbReference type="AlphaFoldDB" id="A0A3B1B6Y9"/>
<evidence type="ECO:0000313" key="2">
    <source>
        <dbReference type="EMBL" id="VAX07158.1"/>
    </source>
</evidence>
<feature type="domain" description="PIN" evidence="1">
    <location>
        <begin position="7"/>
        <end position="119"/>
    </location>
</feature>
<evidence type="ECO:0000259" key="1">
    <source>
        <dbReference type="Pfam" id="PF01850"/>
    </source>
</evidence>
<protein>
    <recommendedName>
        <fullName evidence="1">PIN domain-containing protein</fullName>
    </recommendedName>
</protein>
<proteinExistence type="predicted"/>
<dbReference type="Pfam" id="PF01850">
    <property type="entry name" value="PIN"/>
    <property type="match status" value="1"/>
</dbReference>
<dbReference type="CDD" id="cd18682">
    <property type="entry name" value="PIN_VapC-like"/>
    <property type="match status" value="1"/>
</dbReference>